<accession>A0A7M2RJW2</accession>
<dbReference type="GO" id="GO:0005525">
    <property type="term" value="F:GTP binding"/>
    <property type="evidence" value="ECO:0007669"/>
    <property type="project" value="UniProtKB-KW"/>
</dbReference>
<dbReference type="EC" id="2.7.7.62" evidence="9"/>
<feature type="binding site" evidence="19">
    <location>
        <position position="62"/>
    </location>
    <ligand>
        <name>GTP</name>
        <dbReference type="ChEBI" id="CHEBI:37565"/>
    </ligand>
</feature>
<dbReference type="CDD" id="cd00544">
    <property type="entry name" value="CobU"/>
    <property type="match status" value="1"/>
</dbReference>
<evidence type="ECO:0000313" key="20">
    <source>
        <dbReference type="EMBL" id="QOV20595.1"/>
    </source>
</evidence>
<evidence type="ECO:0000256" key="14">
    <source>
        <dbReference type="ARBA" id="ARBA00022840"/>
    </source>
</evidence>
<keyword evidence="11 20" id="KW-0808">Transferase</keyword>
<feature type="binding site" evidence="19">
    <location>
        <begin position="7"/>
        <end position="14"/>
    </location>
    <ligand>
        <name>GTP</name>
        <dbReference type="ChEBI" id="CHEBI:37565"/>
    </ligand>
</feature>
<comment type="catalytic activity">
    <reaction evidence="1">
        <text>adenosylcob(III)inamide + ATP = adenosylcob(III)inamide phosphate + ADP + H(+)</text>
        <dbReference type="Rhea" id="RHEA:15769"/>
        <dbReference type="ChEBI" id="CHEBI:2480"/>
        <dbReference type="ChEBI" id="CHEBI:15378"/>
        <dbReference type="ChEBI" id="CHEBI:30616"/>
        <dbReference type="ChEBI" id="CHEBI:58502"/>
        <dbReference type="ChEBI" id="CHEBI:456216"/>
        <dbReference type="EC" id="2.7.1.156"/>
    </reaction>
</comment>
<evidence type="ECO:0000256" key="15">
    <source>
        <dbReference type="ARBA" id="ARBA00023134"/>
    </source>
</evidence>
<evidence type="ECO:0000256" key="10">
    <source>
        <dbReference type="ARBA" id="ARBA00022573"/>
    </source>
</evidence>
<keyword evidence="10" id="KW-0169">Cobalamin biosynthesis</keyword>
<feature type="binding site" evidence="19">
    <location>
        <begin position="50"/>
        <end position="53"/>
    </location>
    <ligand>
        <name>GTP</name>
        <dbReference type="ChEBI" id="CHEBI:37565"/>
    </ligand>
</feature>
<dbReference type="Gene3D" id="3.40.50.300">
    <property type="entry name" value="P-loop containing nucleotide triphosphate hydrolases"/>
    <property type="match status" value="1"/>
</dbReference>
<dbReference type="GO" id="GO:0009236">
    <property type="term" value="P:cobalamin biosynthetic process"/>
    <property type="evidence" value="ECO:0007669"/>
    <property type="project" value="UniProtKB-UniPathway"/>
</dbReference>
<evidence type="ECO:0000256" key="3">
    <source>
        <dbReference type="ARBA" id="ARBA00001522"/>
    </source>
</evidence>
<feature type="active site" description="GMP-histidine intermediate" evidence="18">
    <location>
        <position position="49"/>
    </location>
</feature>
<keyword evidence="12 19" id="KW-0547">Nucleotide-binding</keyword>
<dbReference type="Proteomes" id="UP000593601">
    <property type="component" value="Chromosome"/>
</dbReference>
<evidence type="ECO:0000256" key="8">
    <source>
        <dbReference type="ARBA" id="ARBA00012016"/>
    </source>
</evidence>
<evidence type="ECO:0000256" key="11">
    <source>
        <dbReference type="ARBA" id="ARBA00022679"/>
    </source>
</evidence>
<dbReference type="PANTHER" id="PTHR34848">
    <property type="match status" value="1"/>
</dbReference>
<comment type="pathway">
    <text evidence="6">Cofactor biosynthesis; adenosylcobalamin biosynthesis; adenosylcobalamin from cob(II)yrinate a,c-diamide: step 5/7.</text>
</comment>
<dbReference type="RefSeq" id="WP_193736909.1">
    <property type="nucleotide sequence ID" value="NZ_CP063304.1"/>
</dbReference>
<dbReference type="GO" id="GO:0008820">
    <property type="term" value="F:cobinamide phosphate guanylyltransferase activity"/>
    <property type="evidence" value="ECO:0007669"/>
    <property type="project" value="UniProtKB-EC"/>
</dbReference>
<name>A0A7M2RJW2_9FIRM</name>
<organism evidence="20 21">
    <name type="scientific">Blautia liquoris</name>
    <dbReference type="NCBI Taxonomy" id="2779518"/>
    <lineage>
        <taxon>Bacteria</taxon>
        <taxon>Bacillati</taxon>
        <taxon>Bacillota</taxon>
        <taxon>Clostridia</taxon>
        <taxon>Lachnospirales</taxon>
        <taxon>Lachnospiraceae</taxon>
        <taxon>Blautia</taxon>
    </lineage>
</organism>
<comment type="catalytic activity">
    <reaction evidence="2">
        <text>adenosylcob(III)inamide phosphate + GTP + H(+) = adenosylcob(III)inamide-GDP + diphosphate</text>
        <dbReference type="Rhea" id="RHEA:22712"/>
        <dbReference type="ChEBI" id="CHEBI:15378"/>
        <dbReference type="ChEBI" id="CHEBI:33019"/>
        <dbReference type="ChEBI" id="CHEBI:37565"/>
        <dbReference type="ChEBI" id="CHEBI:58502"/>
        <dbReference type="ChEBI" id="CHEBI:60487"/>
        <dbReference type="EC" id="2.7.7.62"/>
    </reaction>
</comment>
<comment type="similarity">
    <text evidence="7">Belongs to the CobU/CobP family.</text>
</comment>
<gene>
    <name evidence="20" type="ORF">INP51_06575</name>
</gene>
<dbReference type="InterPro" id="IPR027417">
    <property type="entry name" value="P-loop_NTPase"/>
</dbReference>
<dbReference type="Pfam" id="PF02283">
    <property type="entry name" value="CobU"/>
    <property type="match status" value="1"/>
</dbReference>
<evidence type="ECO:0000256" key="13">
    <source>
        <dbReference type="ARBA" id="ARBA00022777"/>
    </source>
</evidence>
<evidence type="ECO:0000256" key="9">
    <source>
        <dbReference type="ARBA" id="ARBA00012523"/>
    </source>
</evidence>
<evidence type="ECO:0000256" key="6">
    <source>
        <dbReference type="ARBA" id="ARBA00005159"/>
    </source>
</evidence>
<comment type="function">
    <text evidence="4">Catalyzes ATP-dependent phosphorylation of adenosylcobinamide and addition of GMP to adenosylcobinamide phosphate.</text>
</comment>
<evidence type="ECO:0000313" key="21">
    <source>
        <dbReference type="Proteomes" id="UP000593601"/>
    </source>
</evidence>
<dbReference type="AlphaFoldDB" id="A0A7M2RJW2"/>
<evidence type="ECO:0000256" key="1">
    <source>
        <dbReference type="ARBA" id="ARBA00000312"/>
    </source>
</evidence>
<comment type="catalytic activity">
    <reaction evidence="3">
        <text>adenosylcob(III)inamide + GTP = adenosylcob(III)inamide phosphate + GDP + H(+)</text>
        <dbReference type="Rhea" id="RHEA:15765"/>
        <dbReference type="ChEBI" id="CHEBI:2480"/>
        <dbReference type="ChEBI" id="CHEBI:15378"/>
        <dbReference type="ChEBI" id="CHEBI:37565"/>
        <dbReference type="ChEBI" id="CHEBI:58189"/>
        <dbReference type="ChEBI" id="CHEBI:58502"/>
        <dbReference type="EC" id="2.7.1.156"/>
    </reaction>
</comment>
<keyword evidence="21" id="KW-1185">Reference proteome</keyword>
<evidence type="ECO:0000256" key="5">
    <source>
        <dbReference type="ARBA" id="ARBA00004692"/>
    </source>
</evidence>
<dbReference type="GO" id="GO:0043752">
    <property type="term" value="F:adenosylcobinamide kinase activity"/>
    <property type="evidence" value="ECO:0007669"/>
    <property type="project" value="UniProtKB-EC"/>
</dbReference>
<dbReference type="GO" id="GO:0005524">
    <property type="term" value="F:ATP binding"/>
    <property type="evidence" value="ECO:0007669"/>
    <property type="project" value="UniProtKB-KW"/>
</dbReference>
<feature type="binding site" evidence="19">
    <location>
        <position position="81"/>
    </location>
    <ligand>
        <name>GTP</name>
        <dbReference type="ChEBI" id="CHEBI:37565"/>
    </ligand>
</feature>
<proteinExistence type="inferred from homology"/>
<sequence>MFYVVTGGSGSGKSAYAEELIIRSGSGPRIYIATMYPYDEESHKRIARHRQMRAKKEFETVECYTDLASAQIPEGANVLLECMSNLTANELFRPEGARKDVSLSIMKGIRHLLDSCKNLIVVTNEIFSDGIRYDDETRNYQRILGDINVWMASISDHVTEIVYGIPLIFK</sequence>
<evidence type="ECO:0000256" key="18">
    <source>
        <dbReference type="PIRSR" id="PIRSR006135-1"/>
    </source>
</evidence>
<evidence type="ECO:0000256" key="2">
    <source>
        <dbReference type="ARBA" id="ARBA00000711"/>
    </source>
</evidence>
<evidence type="ECO:0000256" key="19">
    <source>
        <dbReference type="PIRSR" id="PIRSR006135-2"/>
    </source>
</evidence>
<dbReference type="PANTHER" id="PTHR34848:SF1">
    <property type="entry name" value="BIFUNCTIONAL ADENOSYLCOBALAMIN BIOSYNTHESIS PROTEIN COBU"/>
    <property type="match status" value="1"/>
</dbReference>
<dbReference type="KEGG" id="bliq:INP51_06575"/>
<dbReference type="EMBL" id="CP063304">
    <property type="protein sequence ID" value="QOV20595.1"/>
    <property type="molecule type" value="Genomic_DNA"/>
</dbReference>
<reference evidence="20 21" key="1">
    <citation type="submission" date="2020-10" db="EMBL/GenBank/DDBJ databases">
        <title>Blautia liquoris sp.nov., isolated from the mud in a fermentation cellar used for the production of Chinese strong-flavoured liquor.</title>
        <authorList>
            <person name="Lu L."/>
        </authorList>
    </citation>
    <scope>NUCLEOTIDE SEQUENCE [LARGE SCALE GENOMIC DNA]</scope>
    <source>
        <strain evidence="20 21">LZLJ-3</strain>
    </source>
</reference>
<protein>
    <recommendedName>
        <fullName evidence="16">Adenosylcobinamide kinase</fullName>
        <ecNumber evidence="8">2.7.1.156</ecNumber>
        <ecNumber evidence="9">2.7.7.62</ecNumber>
    </recommendedName>
    <alternativeName>
        <fullName evidence="17">Adenosylcobinamide-phosphate guanylyltransferase</fullName>
    </alternativeName>
</protein>
<dbReference type="UniPathway" id="UPA00148">
    <property type="reaction ID" value="UER00236"/>
</dbReference>
<dbReference type="SUPFAM" id="SSF52540">
    <property type="entry name" value="P-loop containing nucleoside triphosphate hydrolases"/>
    <property type="match status" value="1"/>
</dbReference>
<keyword evidence="13 20" id="KW-0418">Kinase</keyword>
<comment type="pathway">
    <text evidence="5">Cofactor biosynthesis; adenosylcobalamin biosynthesis; adenosylcobalamin from cob(II)yrinate a,c-diamide: step 6/7.</text>
</comment>
<evidence type="ECO:0000256" key="4">
    <source>
        <dbReference type="ARBA" id="ARBA00003889"/>
    </source>
</evidence>
<keyword evidence="20" id="KW-0548">Nucleotidyltransferase</keyword>
<dbReference type="InterPro" id="IPR003203">
    <property type="entry name" value="CobU/CobP"/>
</dbReference>
<evidence type="ECO:0000256" key="12">
    <source>
        <dbReference type="ARBA" id="ARBA00022741"/>
    </source>
</evidence>
<evidence type="ECO:0000256" key="16">
    <source>
        <dbReference type="ARBA" id="ARBA00029570"/>
    </source>
</evidence>
<keyword evidence="14" id="KW-0067">ATP-binding</keyword>
<dbReference type="PIRSF" id="PIRSF006135">
    <property type="entry name" value="CobU"/>
    <property type="match status" value="1"/>
</dbReference>
<keyword evidence="15 19" id="KW-0342">GTP-binding</keyword>
<dbReference type="EC" id="2.7.1.156" evidence="8"/>
<evidence type="ECO:0000256" key="7">
    <source>
        <dbReference type="ARBA" id="ARBA00007490"/>
    </source>
</evidence>
<evidence type="ECO:0000256" key="17">
    <source>
        <dbReference type="ARBA" id="ARBA00030571"/>
    </source>
</evidence>